<dbReference type="RefSeq" id="WP_129483153.1">
    <property type="nucleotide sequence ID" value="NZ_CP099397.1"/>
</dbReference>
<reference evidence="1" key="1">
    <citation type="submission" date="2022-06" db="EMBL/GenBank/DDBJ databases">
        <title>Complete genome of Pseudomonas hydrolytica DSWY01T.</title>
        <authorList>
            <person name="Jung J."/>
            <person name="Jeon C.O."/>
        </authorList>
    </citation>
    <scope>NUCLEOTIDE SEQUENCE</scope>
    <source>
        <strain evidence="1">DSWY01</strain>
    </source>
</reference>
<name>A0ABY5ADN6_9GAMM</name>
<sequence>MSDLVTAFDLVRATSLQPALNNSTTETPCISTAFARFDLQRNDNRGRRENMKAALFVFNLADVFTGWDSHSN</sequence>
<protein>
    <submittedName>
        <fullName evidence="1">Uncharacterized protein</fullName>
    </submittedName>
</protein>
<evidence type="ECO:0000313" key="1">
    <source>
        <dbReference type="EMBL" id="USR41301.1"/>
    </source>
</evidence>
<proteinExistence type="predicted"/>
<keyword evidence="2" id="KW-1185">Reference proteome</keyword>
<dbReference type="EMBL" id="CP099397">
    <property type="protein sequence ID" value="USR41301.1"/>
    <property type="molecule type" value="Genomic_DNA"/>
</dbReference>
<organism evidence="1 2">
    <name type="scientific">Ectopseudomonas hydrolytica</name>
    <dbReference type="NCBI Taxonomy" id="2493633"/>
    <lineage>
        <taxon>Bacteria</taxon>
        <taxon>Pseudomonadati</taxon>
        <taxon>Pseudomonadota</taxon>
        <taxon>Gammaproteobacteria</taxon>
        <taxon>Pseudomonadales</taxon>
        <taxon>Pseudomonadaceae</taxon>
        <taxon>Ectopseudomonas</taxon>
    </lineage>
</organism>
<evidence type="ECO:0000313" key="2">
    <source>
        <dbReference type="Proteomes" id="UP001054897"/>
    </source>
</evidence>
<accession>A0ABY5ADN6</accession>
<dbReference type="Proteomes" id="UP001054897">
    <property type="component" value="Chromosome"/>
</dbReference>
<dbReference type="GeneID" id="300080840"/>
<gene>
    <name evidence="1" type="ORF">L1F06_007665</name>
</gene>